<dbReference type="RefSeq" id="XP_004337375.1">
    <property type="nucleotide sequence ID" value="XM_004337327.1"/>
</dbReference>
<evidence type="ECO:0000313" key="2">
    <source>
        <dbReference type="EMBL" id="ELR15362.1"/>
    </source>
</evidence>
<dbReference type="Pfam" id="PF06544">
    <property type="entry name" value="Prp3_C"/>
    <property type="match status" value="1"/>
</dbReference>
<proteinExistence type="predicted"/>
<dbReference type="EMBL" id="KB008033">
    <property type="protein sequence ID" value="ELR15362.1"/>
    <property type="molecule type" value="Genomic_DNA"/>
</dbReference>
<dbReference type="InterPro" id="IPR010541">
    <property type="entry name" value="Prp3_C"/>
</dbReference>
<dbReference type="AlphaFoldDB" id="L8GR04"/>
<keyword evidence="3" id="KW-1185">Reference proteome</keyword>
<protein>
    <recommendedName>
        <fullName evidence="1">Small nuclear ribonucleoprotein Prp3 C-terminal domain-containing protein</fullName>
    </recommendedName>
</protein>
<accession>L8GR04</accession>
<dbReference type="Proteomes" id="UP000011083">
    <property type="component" value="Unassembled WGS sequence"/>
</dbReference>
<name>L8GR04_ACACF</name>
<dbReference type="VEuPathDB" id="AmoebaDB:ACA1_194290"/>
<dbReference type="GeneID" id="14915995"/>
<evidence type="ECO:0000313" key="3">
    <source>
        <dbReference type="Proteomes" id="UP000011083"/>
    </source>
</evidence>
<reference evidence="2 3" key="1">
    <citation type="journal article" date="2013" name="Genome Biol.">
        <title>Genome of Acanthamoeba castellanii highlights extensive lateral gene transfer and early evolution of tyrosine kinase signaling.</title>
        <authorList>
            <person name="Clarke M."/>
            <person name="Lohan A.J."/>
            <person name="Liu B."/>
            <person name="Lagkouvardos I."/>
            <person name="Roy S."/>
            <person name="Zafar N."/>
            <person name="Bertelli C."/>
            <person name="Schilde C."/>
            <person name="Kianianmomeni A."/>
            <person name="Burglin T.R."/>
            <person name="Frech C."/>
            <person name="Turcotte B."/>
            <person name="Kopec K.O."/>
            <person name="Synnott J.M."/>
            <person name="Choo C."/>
            <person name="Paponov I."/>
            <person name="Finkler A."/>
            <person name="Soon Heng Tan C."/>
            <person name="Hutchins A.P."/>
            <person name="Weinmeier T."/>
            <person name="Rattei T."/>
            <person name="Chu J.S."/>
            <person name="Gimenez G."/>
            <person name="Irimia M."/>
            <person name="Rigden D.J."/>
            <person name="Fitzpatrick D.A."/>
            <person name="Lorenzo-Morales J."/>
            <person name="Bateman A."/>
            <person name="Chiu C.H."/>
            <person name="Tang P."/>
            <person name="Hegemann P."/>
            <person name="Fromm H."/>
            <person name="Raoult D."/>
            <person name="Greub G."/>
            <person name="Miranda-Saavedra D."/>
            <person name="Chen N."/>
            <person name="Nash P."/>
            <person name="Ginger M.L."/>
            <person name="Horn M."/>
            <person name="Schaap P."/>
            <person name="Caler L."/>
            <person name="Loftus B."/>
        </authorList>
    </citation>
    <scope>NUCLEOTIDE SEQUENCE [LARGE SCALE GENOMIC DNA]</scope>
    <source>
        <strain evidence="2 3">Neff</strain>
    </source>
</reference>
<feature type="domain" description="Small nuclear ribonucleoprotein Prp3 C-terminal" evidence="1">
    <location>
        <begin position="3"/>
        <end position="40"/>
    </location>
</feature>
<dbReference type="KEGG" id="acan:ACA1_194290"/>
<gene>
    <name evidence="2" type="ORF">ACA1_194290</name>
</gene>
<organism evidence="2 3">
    <name type="scientific">Acanthamoeba castellanii (strain ATCC 30010 / Neff)</name>
    <dbReference type="NCBI Taxonomy" id="1257118"/>
    <lineage>
        <taxon>Eukaryota</taxon>
        <taxon>Amoebozoa</taxon>
        <taxon>Discosea</taxon>
        <taxon>Longamoebia</taxon>
        <taxon>Centramoebida</taxon>
        <taxon>Acanthamoebidae</taxon>
        <taxon>Acanthamoeba</taxon>
    </lineage>
</organism>
<dbReference type="OrthoDB" id="432412at2759"/>
<sequence length="54" mass="6088">MPEWASELRLRGACLAGKPGLIVIEGDSQRVREFVRKMTAQNAFRRSRRSPSTA</sequence>
<evidence type="ECO:0000259" key="1">
    <source>
        <dbReference type="Pfam" id="PF06544"/>
    </source>
</evidence>